<evidence type="ECO:0000256" key="4">
    <source>
        <dbReference type="ARBA" id="ARBA00022525"/>
    </source>
</evidence>
<dbReference type="GO" id="GO:0045087">
    <property type="term" value="P:innate immune response"/>
    <property type="evidence" value="ECO:0007669"/>
    <property type="project" value="TreeGrafter"/>
</dbReference>
<evidence type="ECO:0000256" key="5">
    <source>
        <dbReference type="ARBA" id="ARBA00022729"/>
    </source>
</evidence>
<protein>
    <recommendedName>
        <fullName evidence="9">IFNL3 protein</fullName>
    </recommendedName>
</protein>
<evidence type="ECO:0000313" key="7">
    <source>
        <dbReference type="Ensembl" id="ENSCPGP00000006900.1"/>
    </source>
</evidence>
<name>A0A8C3JFC6_9CHAR</name>
<reference evidence="7" key="1">
    <citation type="submission" date="2025-08" db="UniProtKB">
        <authorList>
            <consortium name="Ensembl"/>
        </authorList>
    </citation>
    <scope>IDENTIFICATION</scope>
</reference>
<dbReference type="Ensembl" id="ENSCPGT00000007592.1">
    <property type="protein sequence ID" value="ENSCPGP00000006900.1"/>
    <property type="gene ID" value="ENSCPGG00000004941.1"/>
</dbReference>
<comment type="similarity">
    <text evidence="2">Belongs to the lambda interferon family.</text>
</comment>
<keyword evidence="6" id="KW-0051">Antiviral defense</keyword>
<keyword evidence="4" id="KW-0964">Secreted</keyword>
<dbReference type="Gene3D" id="1.20.1250.60">
    <property type="entry name" value="Interferon lambda"/>
    <property type="match status" value="1"/>
</dbReference>
<evidence type="ECO:0000256" key="3">
    <source>
        <dbReference type="ARBA" id="ARBA00022514"/>
    </source>
</evidence>
<dbReference type="InterPro" id="IPR038326">
    <property type="entry name" value="IFN-lambda_sf"/>
</dbReference>
<proteinExistence type="inferred from homology"/>
<sequence length="197" mass="22511">RVLLTTVLVGKMLRRGFVLLFAWLSAANFGAAFPQDALKKGCSLFKYRFLEPQEMKAMKKMTDHFEGSMLPSDHRCNTKLFHRKWDSEELSVPDRMMLVKAELDLVTDMLELLDNPSFTETHQRPLAFLTQAQEDLRVCMATEAPSHQPSKKLRHWLQKLQIAKKTETTGCLTASAIFHLFQVLDDLRCAAGREPCA</sequence>
<dbReference type="AlphaFoldDB" id="A0A8C3JFC6"/>
<comment type="subcellular location">
    <subcellularLocation>
        <location evidence="1">Secreted</location>
    </subcellularLocation>
</comment>
<reference evidence="7" key="2">
    <citation type="submission" date="2025-09" db="UniProtKB">
        <authorList>
            <consortium name="Ensembl"/>
        </authorList>
    </citation>
    <scope>IDENTIFICATION</scope>
</reference>
<keyword evidence="3" id="KW-0202">Cytokine</keyword>
<dbReference type="InterPro" id="IPR029177">
    <property type="entry name" value="INF_lambda"/>
</dbReference>
<evidence type="ECO:0000313" key="8">
    <source>
        <dbReference type="Proteomes" id="UP000694419"/>
    </source>
</evidence>
<dbReference type="GO" id="GO:0051607">
    <property type="term" value="P:defense response to virus"/>
    <property type="evidence" value="ECO:0007669"/>
    <property type="project" value="UniProtKB-KW"/>
</dbReference>
<dbReference type="Pfam" id="PF15177">
    <property type="entry name" value="IL28A"/>
    <property type="match status" value="1"/>
</dbReference>
<dbReference type="PANTHER" id="PTHR31943:SF1">
    <property type="entry name" value="INTERFERON LAMBDA-2-RELATED"/>
    <property type="match status" value="1"/>
</dbReference>
<organism evidence="7 8">
    <name type="scientific">Calidris pygmaea</name>
    <name type="common">Spoon-billed sandpiper</name>
    <dbReference type="NCBI Taxonomy" id="425635"/>
    <lineage>
        <taxon>Eukaryota</taxon>
        <taxon>Metazoa</taxon>
        <taxon>Chordata</taxon>
        <taxon>Craniata</taxon>
        <taxon>Vertebrata</taxon>
        <taxon>Euteleostomi</taxon>
        <taxon>Archelosauria</taxon>
        <taxon>Archosauria</taxon>
        <taxon>Dinosauria</taxon>
        <taxon>Saurischia</taxon>
        <taxon>Theropoda</taxon>
        <taxon>Coelurosauria</taxon>
        <taxon>Aves</taxon>
        <taxon>Neognathae</taxon>
        <taxon>Neoaves</taxon>
        <taxon>Charadriiformes</taxon>
        <taxon>Scolopacidae</taxon>
        <taxon>Calidris</taxon>
    </lineage>
</organism>
<evidence type="ECO:0008006" key="9">
    <source>
        <dbReference type="Google" id="ProtNLM"/>
    </source>
</evidence>
<dbReference type="Proteomes" id="UP000694419">
    <property type="component" value="Unplaced"/>
</dbReference>
<accession>A0A8C3JFC6</accession>
<evidence type="ECO:0000256" key="2">
    <source>
        <dbReference type="ARBA" id="ARBA00008717"/>
    </source>
</evidence>
<dbReference type="GO" id="GO:0005615">
    <property type="term" value="C:extracellular space"/>
    <property type="evidence" value="ECO:0007669"/>
    <property type="project" value="UniProtKB-KW"/>
</dbReference>
<dbReference type="GO" id="GO:0050778">
    <property type="term" value="P:positive regulation of immune response"/>
    <property type="evidence" value="ECO:0007669"/>
    <property type="project" value="InterPro"/>
</dbReference>
<evidence type="ECO:0000256" key="6">
    <source>
        <dbReference type="ARBA" id="ARBA00023118"/>
    </source>
</evidence>
<keyword evidence="8" id="KW-1185">Reference proteome</keyword>
<keyword evidence="5" id="KW-0732">Signal</keyword>
<dbReference type="GO" id="GO:0005125">
    <property type="term" value="F:cytokine activity"/>
    <property type="evidence" value="ECO:0007669"/>
    <property type="project" value="UniProtKB-KW"/>
</dbReference>
<dbReference type="GO" id="GO:0007259">
    <property type="term" value="P:cell surface receptor signaling pathway via JAK-STAT"/>
    <property type="evidence" value="ECO:0007669"/>
    <property type="project" value="InterPro"/>
</dbReference>
<evidence type="ECO:0000256" key="1">
    <source>
        <dbReference type="ARBA" id="ARBA00004613"/>
    </source>
</evidence>
<dbReference type="PANTHER" id="PTHR31943">
    <property type="entry name" value="INTERLEUKIN-28 AND 29"/>
    <property type="match status" value="1"/>
</dbReference>